<organism evidence="2">
    <name type="scientific">Vigna angularis var. angularis</name>
    <dbReference type="NCBI Taxonomy" id="157739"/>
    <lineage>
        <taxon>Eukaryota</taxon>
        <taxon>Viridiplantae</taxon>
        <taxon>Streptophyta</taxon>
        <taxon>Embryophyta</taxon>
        <taxon>Tracheophyta</taxon>
        <taxon>Spermatophyta</taxon>
        <taxon>Magnoliopsida</taxon>
        <taxon>eudicotyledons</taxon>
        <taxon>Gunneridae</taxon>
        <taxon>Pentapetalae</taxon>
        <taxon>rosids</taxon>
        <taxon>fabids</taxon>
        <taxon>Fabales</taxon>
        <taxon>Fabaceae</taxon>
        <taxon>Papilionoideae</taxon>
        <taxon>50 kb inversion clade</taxon>
        <taxon>NPAAA clade</taxon>
        <taxon>indigoferoid/millettioid clade</taxon>
        <taxon>Phaseoleae</taxon>
        <taxon>Vigna</taxon>
    </lineage>
</organism>
<reference evidence="2" key="1">
    <citation type="journal article" date="2015" name="Sci. Rep.">
        <title>The power of single molecule real-time sequencing technology in the de novo assembly of a eukaryotic genome.</title>
        <authorList>
            <person name="Sakai H."/>
            <person name="Naito K."/>
            <person name="Ogiso-Tanaka E."/>
            <person name="Takahashi Y."/>
            <person name="Iseki K."/>
            <person name="Muto C."/>
            <person name="Satou K."/>
            <person name="Teruya K."/>
            <person name="Shiroma A."/>
            <person name="Shimoji M."/>
            <person name="Hirano T."/>
            <person name="Itoh T."/>
            <person name="Kaga A."/>
            <person name="Tomooka N."/>
        </authorList>
    </citation>
    <scope>NUCLEOTIDE SEQUENCE</scope>
</reference>
<feature type="transmembrane region" description="Helical" evidence="1">
    <location>
        <begin position="56"/>
        <end position="76"/>
    </location>
</feature>
<protein>
    <submittedName>
        <fullName evidence="2">Uncharacterized protein</fullName>
    </submittedName>
</protein>
<dbReference type="EMBL" id="AP017000">
    <property type="protein sequence ID" value="BAU03815.1"/>
    <property type="molecule type" value="Genomic_DNA"/>
</dbReference>
<sequence>MSRIKVSTIVCFSPGSQFLLRPNIYISICSSFGIVANNITILCSSPRRQFLLGHKICIPICYSFNSIIIIVVKIIITII</sequence>
<accession>A0A0S3TFB6</accession>
<name>A0A0S3TFB6_PHAAN</name>
<keyword evidence="1" id="KW-0812">Transmembrane</keyword>
<feature type="non-terminal residue" evidence="2">
    <location>
        <position position="79"/>
    </location>
</feature>
<evidence type="ECO:0000256" key="1">
    <source>
        <dbReference type="SAM" id="Phobius"/>
    </source>
</evidence>
<proteinExistence type="predicted"/>
<gene>
    <name evidence="2" type="primary">Vigan.UMG189600</name>
    <name evidence="2" type="ORF">VIGAN_UM189600</name>
</gene>
<keyword evidence="1" id="KW-1133">Transmembrane helix</keyword>
<keyword evidence="1" id="KW-0472">Membrane</keyword>
<evidence type="ECO:0000313" key="2">
    <source>
        <dbReference type="EMBL" id="BAU03815.1"/>
    </source>
</evidence>
<dbReference type="AlphaFoldDB" id="A0A0S3TFB6"/>